<dbReference type="Gene3D" id="2.120.10.30">
    <property type="entry name" value="TolB, C-terminal domain"/>
    <property type="match status" value="1"/>
</dbReference>
<dbReference type="InterPro" id="IPR011042">
    <property type="entry name" value="6-blade_b-propeller_TolB-like"/>
</dbReference>
<accession>A0A2A7TYP9</accession>
<dbReference type="SUPFAM" id="SSF82171">
    <property type="entry name" value="DPP6 N-terminal domain-like"/>
    <property type="match status" value="1"/>
</dbReference>
<dbReference type="STRING" id="636.AAW15_00030"/>
<protein>
    <submittedName>
        <fullName evidence="1">DUF3748 domain-containing protein</fullName>
    </submittedName>
</protein>
<dbReference type="AlphaFoldDB" id="A0A2A7TYP9"/>
<reference evidence="2" key="1">
    <citation type="submission" date="2017-09" db="EMBL/GenBank/DDBJ databases">
        <title>FDA dAtabase for Regulatory Grade micrObial Sequences (FDA-ARGOS): Supporting development and validation of Infectious Disease Dx tests.</title>
        <authorList>
            <person name="Goldberg B."/>
            <person name="Campos J."/>
            <person name="Tallon L."/>
            <person name="Sadzewicz L."/>
            <person name="Ott S."/>
            <person name="Zhao X."/>
            <person name="Nagaraj S."/>
            <person name="Vavikolanu K."/>
            <person name="Aluvathingal J."/>
            <person name="Nadendla S."/>
            <person name="Geyer C."/>
            <person name="Sichtig H."/>
        </authorList>
    </citation>
    <scope>NUCLEOTIDE SEQUENCE [LARGE SCALE GENOMIC DNA]</scope>
    <source>
        <strain evidence="2">FDAARGOS_370</strain>
    </source>
</reference>
<evidence type="ECO:0000313" key="1">
    <source>
        <dbReference type="EMBL" id="PEH71209.1"/>
    </source>
</evidence>
<dbReference type="Pfam" id="PF12566">
    <property type="entry name" value="DUF3748"/>
    <property type="match status" value="1"/>
</dbReference>
<evidence type="ECO:0000313" key="2">
    <source>
        <dbReference type="Proteomes" id="UP000219788"/>
    </source>
</evidence>
<proteinExistence type="predicted"/>
<dbReference type="RefSeq" id="WP_005295669.1">
    <property type="nucleotide sequence ID" value="NZ_AP028090.1"/>
</dbReference>
<dbReference type="GeneID" id="93122397"/>
<name>A0A2A7TYP9_EDWTA</name>
<dbReference type="OrthoDB" id="626010at2"/>
<dbReference type="Proteomes" id="UP000219788">
    <property type="component" value="Unassembled WGS sequence"/>
</dbReference>
<sequence>MHHPSELQLTHDARGHQLTNSGIWTPDSRWVAYDVRPHTASFSGVTIERVSVPDGRCEVLYRAADGAGVGVVTVAPTLPERYVFIHGPEHPDAQWQYDFHHRRGVIVSAEHPGHAETLDALAITAPYLPGALRGGSHVHVFSPDGSRLSFTYNDHVMHEHCPERDQRNIGIALPMGPVQVEKRHPREYDGSHFCVLVSETTPTPRPGSDDITRAYEEAWVGQQGYLKENGQQQRWALAFIGDTLARDGSRVAELFIVDLPAEMAAYRCAGDRPLQGTSRTLPAPPAGIRQRRLTFTHDRRHPGLATTPRHWVRSSPDGSAIAFLMSDEQGVVQLWLISPNGGEARQITRGEHDVQSAFNWHPDGRSILMVMDNSVVRCDVASGAVARVTARSAQPPCAEAVVPSPDGHWVAYMREIDGWPQIFAARLTVDDE</sequence>
<dbReference type="InterPro" id="IPR022223">
    <property type="entry name" value="DUF3748"/>
</dbReference>
<gene>
    <name evidence="1" type="ORF">CRM76_04280</name>
</gene>
<comment type="caution">
    <text evidence="1">The sequence shown here is derived from an EMBL/GenBank/DDBJ whole genome shotgun (WGS) entry which is preliminary data.</text>
</comment>
<organism evidence="1 2">
    <name type="scientific">Edwardsiella tarda</name>
    <dbReference type="NCBI Taxonomy" id="636"/>
    <lineage>
        <taxon>Bacteria</taxon>
        <taxon>Pseudomonadati</taxon>
        <taxon>Pseudomonadota</taxon>
        <taxon>Gammaproteobacteria</taxon>
        <taxon>Enterobacterales</taxon>
        <taxon>Hafniaceae</taxon>
        <taxon>Edwardsiella</taxon>
    </lineage>
</organism>
<dbReference type="EMBL" id="PDDV01000013">
    <property type="protein sequence ID" value="PEH71209.1"/>
    <property type="molecule type" value="Genomic_DNA"/>
</dbReference>